<evidence type="ECO:0000313" key="2">
    <source>
        <dbReference type="Proteomes" id="UP000184287"/>
    </source>
</evidence>
<gene>
    <name evidence="1" type="ORF">SAMN04488522_10893</name>
</gene>
<dbReference type="AlphaFoldDB" id="A0A1M5NCY6"/>
<evidence type="ECO:0000313" key="1">
    <source>
        <dbReference type="EMBL" id="SHG87434.1"/>
    </source>
</evidence>
<sequence>MMTWEEVKMDTQKVYPKSSITVFLMDTEQGKPATHWVDKAYKDYSYKRFCPFNCLVSIDLSDRFNVSKANIDTVEIENYFKEELRKVCVCHLLARVTTDNGFDLELYLDDVEEALKKFRTLENDPDRLLNFNCEITEDNDWENIEGLLR</sequence>
<dbReference type="EMBL" id="FQUQ01000008">
    <property type="protein sequence ID" value="SHG87434.1"/>
    <property type="molecule type" value="Genomic_DNA"/>
</dbReference>
<evidence type="ECO:0008006" key="3">
    <source>
        <dbReference type="Google" id="ProtNLM"/>
    </source>
</evidence>
<name>A0A1M5NCY6_9SPHI</name>
<organism evidence="1 2">
    <name type="scientific">Pedobacter caeni</name>
    <dbReference type="NCBI Taxonomy" id="288992"/>
    <lineage>
        <taxon>Bacteria</taxon>
        <taxon>Pseudomonadati</taxon>
        <taxon>Bacteroidota</taxon>
        <taxon>Sphingobacteriia</taxon>
        <taxon>Sphingobacteriales</taxon>
        <taxon>Sphingobacteriaceae</taxon>
        <taxon>Pedobacter</taxon>
    </lineage>
</organism>
<proteinExistence type="predicted"/>
<keyword evidence="2" id="KW-1185">Reference proteome</keyword>
<dbReference type="RefSeq" id="WP_234994630.1">
    <property type="nucleotide sequence ID" value="NZ_FQUQ01000008.1"/>
</dbReference>
<reference evidence="2" key="1">
    <citation type="submission" date="2016-11" db="EMBL/GenBank/DDBJ databases">
        <authorList>
            <person name="Varghese N."/>
            <person name="Submissions S."/>
        </authorList>
    </citation>
    <scope>NUCLEOTIDE SEQUENCE [LARGE SCALE GENOMIC DNA]</scope>
    <source>
        <strain evidence="2">DSM 16990</strain>
    </source>
</reference>
<accession>A0A1M5NCY6</accession>
<dbReference type="STRING" id="288992.SAMN04488522_10893"/>
<dbReference type="Proteomes" id="UP000184287">
    <property type="component" value="Unassembled WGS sequence"/>
</dbReference>
<protein>
    <recommendedName>
        <fullName evidence="3">DUF695 domain-containing protein</fullName>
    </recommendedName>
</protein>